<dbReference type="Gene3D" id="2.50.20.20">
    <property type="match status" value="1"/>
</dbReference>
<reference evidence="1 2" key="1">
    <citation type="journal article" date="2019" name="Int. J. Syst. Evol. Microbiol.">
        <title>The Global Catalogue of Microorganisms (GCM) 10K type strain sequencing project: providing services to taxonomists for standard genome sequencing and annotation.</title>
        <authorList>
            <consortium name="The Broad Institute Genomics Platform"/>
            <consortium name="The Broad Institute Genome Sequencing Center for Infectious Disease"/>
            <person name="Wu L."/>
            <person name="Ma J."/>
        </authorList>
    </citation>
    <scope>NUCLEOTIDE SEQUENCE [LARGE SCALE GENOMIC DNA]</scope>
    <source>
        <strain evidence="1 2">XZGYJ-43</strain>
    </source>
</reference>
<dbReference type="PROSITE" id="PS51257">
    <property type="entry name" value="PROKAR_LIPOPROTEIN"/>
    <property type="match status" value="1"/>
</dbReference>
<evidence type="ECO:0000313" key="2">
    <source>
        <dbReference type="Proteomes" id="UP001596447"/>
    </source>
</evidence>
<sequence>MRSRTRTLTALLLVAALVVGAGCAAMPGGETKPYETPLNGSEMEQKHATVLQEAGSYTYELNYSSSFSGQSFLGTNVSAQVDTESDAAFFATNSSLGPIEVYVPPNGSAYQRIGTGEEARYRQIQQRPNLSQFARLDLTNLTAKTNFTANGTTTIDGETVWVYESSANESLSMADSVFEHANSSVTLYVRSDGLVKRTTVTVTAGSGDTSGSLTLTRTFRKVGSTMVEEPAWLDEAKNATA</sequence>
<evidence type="ECO:0008006" key="3">
    <source>
        <dbReference type="Google" id="ProtNLM"/>
    </source>
</evidence>
<accession>A0ABD5Z909</accession>
<dbReference type="Pfam" id="PF24381">
    <property type="entry name" value="DUF7537"/>
    <property type="match status" value="1"/>
</dbReference>
<dbReference type="EMBL" id="JBHTAR010000011">
    <property type="protein sequence ID" value="MFC7201676.1"/>
    <property type="molecule type" value="Genomic_DNA"/>
</dbReference>
<dbReference type="AlphaFoldDB" id="A0ABD5Z909"/>
<proteinExistence type="predicted"/>
<organism evidence="1 2">
    <name type="scientific">Halospeciosus flavus</name>
    <dbReference type="NCBI Taxonomy" id="3032283"/>
    <lineage>
        <taxon>Archaea</taxon>
        <taxon>Methanobacteriati</taxon>
        <taxon>Methanobacteriota</taxon>
        <taxon>Stenosarchaea group</taxon>
        <taxon>Halobacteria</taxon>
        <taxon>Halobacteriales</taxon>
        <taxon>Halobacteriaceae</taxon>
        <taxon>Halospeciosus</taxon>
    </lineage>
</organism>
<dbReference type="Proteomes" id="UP001596447">
    <property type="component" value="Unassembled WGS sequence"/>
</dbReference>
<protein>
    <recommendedName>
        <fullName evidence="3">Lipoprotein</fullName>
    </recommendedName>
</protein>
<dbReference type="RefSeq" id="WP_279528414.1">
    <property type="nucleotide sequence ID" value="NZ_CP122312.1"/>
</dbReference>
<name>A0ABD5Z909_9EURY</name>
<dbReference type="InterPro" id="IPR055959">
    <property type="entry name" value="DUF7537"/>
</dbReference>
<keyword evidence="2" id="KW-1185">Reference proteome</keyword>
<gene>
    <name evidence="1" type="ORF">ACFQJ9_20060</name>
</gene>
<comment type="caution">
    <text evidence="1">The sequence shown here is derived from an EMBL/GenBank/DDBJ whole genome shotgun (WGS) entry which is preliminary data.</text>
</comment>
<evidence type="ECO:0000313" key="1">
    <source>
        <dbReference type="EMBL" id="MFC7201676.1"/>
    </source>
</evidence>